<evidence type="ECO:0008006" key="2">
    <source>
        <dbReference type="Google" id="ProtNLM"/>
    </source>
</evidence>
<gene>
    <name evidence="1" type="ORF">LCGC14_0572160</name>
</gene>
<proteinExistence type="predicted"/>
<protein>
    <recommendedName>
        <fullName evidence="2">DUF5681 domain-containing protein</fullName>
    </recommendedName>
</protein>
<dbReference type="EMBL" id="LAZR01000843">
    <property type="protein sequence ID" value="KKN56443.1"/>
    <property type="molecule type" value="Genomic_DNA"/>
</dbReference>
<dbReference type="AlphaFoldDB" id="A0A0F9US28"/>
<name>A0A0F9US28_9ZZZZ</name>
<reference evidence="1" key="1">
    <citation type="journal article" date="2015" name="Nature">
        <title>Complex archaea that bridge the gap between prokaryotes and eukaryotes.</title>
        <authorList>
            <person name="Spang A."/>
            <person name="Saw J.H."/>
            <person name="Jorgensen S.L."/>
            <person name="Zaremba-Niedzwiedzka K."/>
            <person name="Martijn J."/>
            <person name="Lind A.E."/>
            <person name="van Eijk R."/>
            <person name="Schleper C."/>
            <person name="Guy L."/>
            <person name="Ettema T.J."/>
        </authorList>
    </citation>
    <scope>NUCLEOTIDE SEQUENCE</scope>
</reference>
<accession>A0A0F9US28</accession>
<evidence type="ECO:0000313" key="1">
    <source>
        <dbReference type="EMBL" id="KKN56443.1"/>
    </source>
</evidence>
<organism evidence="1">
    <name type="scientific">marine sediment metagenome</name>
    <dbReference type="NCBI Taxonomy" id="412755"/>
    <lineage>
        <taxon>unclassified sequences</taxon>
        <taxon>metagenomes</taxon>
        <taxon>ecological metagenomes</taxon>
    </lineage>
</organism>
<comment type="caution">
    <text evidence="1">The sequence shown here is derived from an EMBL/GenBank/DDBJ whole genome shotgun (WGS) entry which is preliminary data.</text>
</comment>
<sequence length="151" mass="16897">MIDEDKEFYNNTLGETVKRVKVVDITPETVGTTRRNKGWDNLIPVKPGEIRNPKGRPKDIKYISEAVRDLLQSNPDLLKEIVLKLANEASKGNVPAFKELADRGEGKVTEELAIKGEITITPDMRALASRELLEVKEEERLLKEGSQGATE</sequence>